<dbReference type="GO" id="GO:0005634">
    <property type="term" value="C:nucleus"/>
    <property type="evidence" value="ECO:0007669"/>
    <property type="project" value="TreeGrafter"/>
</dbReference>
<evidence type="ECO:0000256" key="3">
    <source>
        <dbReference type="ARBA" id="ARBA00022679"/>
    </source>
</evidence>
<dbReference type="PANTHER" id="PTHR12595">
    <property type="entry name" value="POS9-ACTIVATING FACTOR FAP7-RELATED"/>
    <property type="match status" value="1"/>
</dbReference>
<keyword evidence="3" id="KW-0808">Transferase</keyword>
<dbReference type="Proteomes" id="UP001370490">
    <property type="component" value="Unassembled WGS sequence"/>
</dbReference>
<evidence type="ECO:0000313" key="8">
    <source>
        <dbReference type="Proteomes" id="UP001370490"/>
    </source>
</evidence>
<keyword evidence="5" id="KW-0418">Kinase</keyword>
<evidence type="ECO:0000256" key="2">
    <source>
        <dbReference type="ARBA" id="ARBA00022552"/>
    </source>
</evidence>
<evidence type="ECO:0000313" key="7">
    <source>
        <dbReference type="EMBL" id="KAK6936007.1"/>
    </source>
</evidence>
<dbReference type="PANTHER" id="PTHR12595:SF0">
    <property type="entry name" value="ADENYLATE KINASE ISOENZYME 6"/>
    <property type="match status" value="1"/>
</dbReference>
<dbReference type="InterPro" id="IPR027417">
    <property type="entry name" value="P-loop_NTPase"/>
</dbReference>
<sequence>MAQSRRKKPNILVTGAPGRARQRSLLPWRWPLSSATSTLANLSGRRTFTMDGTKSSVATCVTSLRNMMEEGGVIVNYHGCDFFPERRFNRVVVLQTDNTLLYDQITRAKLSDNIESKIFQTLLEAAKSSYIEDMEVAIKSETVEDIYQECGRTRRLGLSSWHPTCRV</sequence>
<evidence type="ECO:0000256" key="5">
    <source>
        <dbReference type="ARBA" id="ARBA00022777"/>
    </source>
</evidence>
<name>A0AAN8VUH6_9MAGN</name>
<keyword evidence="4" id="KW-0547">Nucleotide-binding</keyword>
<comment type="caution">
    <text evidence="7">The sequence shown here is derived from an EMBL/GenBank/DDBJ whole genome shotgun (WGS) entry which is preliminary data.</text>
</comment>
<reference evidence="7 8" key="1">
    <citation type="submission" date="2023-12" db="EMBL/GenBank/DDBJ databases">
        <title>A high-quality genome assembly for Dillenia turbinata (Dilleniales).</title>
        <authorList>
            <person name="Chanderbali A."/>
        </authorList>
    </citation>
    <scope>NUCLEOTIDE SEQUENCE [LARGE SCALE GENOMIC DNA]</scope>
    <source>
        <strain evidence="7">LSX21</strain>
        <tissue evidence="7">Leaf</tissue>
    </source>
</reference>
<accession>A0AAN8VUH6</accession>
<dbReference type="GO" id="GO:0005524">
    <property type="term" value="F:ATP binding"/>
    <property type="evidence" value="ECO:0007669"/>
    <property type="project" value="UniProtKB-KW"/>
</dbReference>
<keyword evidence="1" id="KW-0690">Ribosome biogenesis</keyword>
<dbReference type="InterPro" id="IPR020618">
    <property type="entry name" value="Adenyl_kinase_AK6"/>
</dbReference>
<gene>
    <name evidence="7" type="ORF">RJ641_033037</name>
</gene>
<dbReference type="Gene3D" id="3.40.50.300">
    <property type="entry name" value="P-loop containing nucleotide triphosphate hydrolases"/>
    <property type="match status" value="1"/>
</dbReference>
<dbReference type="GO" id="GO:0006364">
    <property type="term" value="P:rRNA processing"/>
    <property type="evidence" value="ECO:0007669"/>
    <property type="project" value="UniProtKB-KW"/>
</dbReference>
<dbReference type="AlphaFoldDB" id="A0AAN8VUH6"/>
<dbReference type="GO" id="GO:0004017">
    <property type="term" value="F:AMP kinase activity"/>
    <property type="evidence" value="ECO:0007669"/>
    <property type="project" value="InterPro"/>
</dbReference>
<dbReference type="GO" id="GO:0016887">
    <property type="term" value="F:ATP hydrolysis activity"/>
    <property type="evidence" value="ECO:0007669"/>
    <property type="project" value="InterPro"/>
</dbReference>
<evidence type="ECO:0000256" key="1">
    <source>
        <dbReference type="ARBA" id="ARBA00022517"/>
    </source>
</evidence>
<keyword evidence="2" id="KW-0698">rRNA processing</keyword>
<evidence type="ECO:0000256" key="4">
    <source>
        <dbReference type="ARBA" id="ARBA00022741"/>
    </source>
</evidence>
<protein>
    <submittedName>
        <fullName evidence="7">Uncharacterized protein</fullName>
    </submittedName>
</protein>
<evidence type="ECO:0000256" key="6">
    <source>
        <dbReference type="ARBA" id="ARBA00022840"/>
    </source>
</evidence>
<keyword evidence="8" id="KW-1185">Reference proteome</keyword>
<dbReference type="GO" id="GO:0005737">
    <property type="term" value="C:cytoplasm"/>
    <property type="evidence" value="ECO:0007669"/>
    <property type="project" value="TreeGrafter"/>
</dbReference>
<dbReference type="EMBL" id="JBAMMX010000007">
    <property type="protein sequence ID" value="KAK6936007.1"/>
    <property type="molecule type" value="Genomic_DNA"/>
</dbReference>
<keyword evidence="6" id="KW-0067">ATP-binding</keyword>
<organism evidence="7 8">
    <name type="scientific">Dillenia turbinata</name>
    <dbReference type="NCBI Taxonomy" id="194707"/>
    <lineage>
        <taxon>Eukaryota</taxon>
        <taxon>Viridiplantae</taxon>
        <taxon>Streptophyta</taxon>
        <taxon>Embryophyta</taxon>
        <taxon>Tracheophyta</taxon>
        <taxon>Spermatophyta</taxon>
        <taxon>Magnoliopsida</taxon>
        <taxon>eudicotyledons</taxon>
        <taxon>Gunneridae</taxon>
        <taxon>Pentapetalae</taxon>
        <taxon>Dilleniales</taxon>
        <taxon>Dilleniaceae</taxon>
        <taxon>Dillenia</taxon>
    </lineage>
</organism>
<proteinExistence type="predicted"/>